<proteinExistence type="predicted"/>
<evidence type="ECO:0000259" key="3">
    <source>
        <dbReference type="Pfam" id="PF14016"/>
    </source>
</evidence>
<dbReference type="EMBL" id="RCIY01000002">
    <property type="protein sequence ID" value="TGG89603.1"/>
    <property type="molecule type" value="Genomic_DNA"/>
</dbReference>
<dbReference type="AlphaFoldDB" id="A0A8H1QU92"/>
<dbReference type="InterPro" id="IPR025326">
    <property type="entry name" value="DUF4232"/>
</dbReference>
<sequence length="228" mass="22083">MGDLVKTARRTRRPVPAACLTAVAAAAALALSACEGSVGGDDGTAGSAPAGGASKDAGTKDAGTSDSGSAGPGSADAGTGTRSGTGAPKADGSTCTAGKVSVKLRRTGGSAPAVLLKATNTGSTRCDLYGYPLVGFPDAQAPVAIGGGKPQSVVSLKPGGSAYASLSLAEGDGAEVHREKQLTVELADRESRGTGATARVDAPSGAGLALSDESTVSYWNATAEDAMR</sequence>
<name>A0A8H1QU92_9ACTN</name>
<dbReference type="PROSITE" id="PS51257">
    <property type="entry name" value="PROKAR_LIPOPROTEIN"/>
    <property type="match status" value="1"/>
</dbReference>
<reference evidence="4 5" key="1">
    <citation type="submission" date="2018-10" db="EMBL/GenBank/DDBJ databases">
        <title>Isolation of pseudouridimycin from Streptomyces albus DSM 40763.</title>
        <authorList>
            <person name="Rosenqvist P."/>
            <person name="Metsae-Ketelae M."/>
            <person name="Virta P."/>
        </authorList>
    </citation>
    <scope>NUCLEOTIDE SEQUENCE [LARGE SCALE GENOMIC DNA]</scope>
    <source>
        <strain evidence="4 5">DSM 40763</strain>
    </source>
</reference>
<feature type="signal peptide" evidence="2">
    <location>
        <begin position="1"/>
        <end position="33"/>
    </location>
</feature>
<evidence type="ECO:0000313" key="4">
    <source>
        <dbReference type="EMBL" id="TGG89603.1"/>
    </source>
</evidence>
<gene>
    <name evidence="4" type="ORF">D8771_01510</name>
</gene>
<evidence type="ECO:0000313" key="5">
    <source>
        <dbReference type="Proteomes" id="UP000298111"/>
    </source>
</evidence>
<feature type="domain" description="DUF4232" evidence="3">
    <location>
        <begin position="95"/>
        <end position="219"/>
    </location>
</feature>
<feature type="region of interest" description="Disordered" evidence="1">
    <location>
        <begin position="40"/>
        <end position="96"/>
    </location>
</feature>
<accession>A0A8H1QU92</accession>
<keyword evidence="2" id="KW-0732">Signal</keyword>
<comment type="caution">
    <text evidence="4">The sequence shown here is derived from an EMBL/GenBank/DDBJ whole genome shotgun (WGS) entry which is preliminary data.</text>
</comment>
<feature type="region of interest" description="Disordered" evidence="1">
    <location>
        <begin position="188"/>
        <end position="208"/>
    </location>
</feature>
<dbReference type="Proteomes" id="UP000298111">
    <property type="component" value="Unassembled WGS sequence"/>
</dbReference>
<organism evidence="4 5">
    <name type="scientific">Streptomyces albus</name>
    <dbReference type="NCBI Taxonomy" id="1888"/>
    <lineage>
        <taxon>Bacteria</taxon>
        <taxon>Bacillati</taxon>
        <taxon>Actinomycetota</taxon>
        <taxon>Actinomycetes</taxon>
        <taxon>Kitasatosporales</taxon>
        <taxon>Streptomycetaceae</taxon>
        <taxon>Streptomyces</taxon>
    </lineage>
</organism>
<dbReference type="Pfam" id="PF14016">
    <property type="entry name" value="DUF4232"/>
    <property type="match status" value="1"/>
</dbReference>
<dbReference type="RefSeq" id="WP_016468408.1">
    <property type="nucleotide sequence ID" value="NZ_BNEJ01000017.1"/>
</dbReference>
<feature type="compositionally biased region" description="Low complexity" evidence="1">
    <location>
        <begin position="44"/>
        <end position="80"/>
    </location>
</feature>
<evidence type="ECO:0000256" key="2">
    <source>
        <dbReference type="SAM" id="SignalP"/>
    </source>
</evidence>
<protein>
    <submittedName>
        <fullName evidence="4">DUF4232 domain-containing protein</fullName>
    </submittedName>
</protein>
<evidence type="ECO:0000256" key="1">
    <source>
        <dbReference type="SAM" id="MobiDB-lite"/>
    </source>
</evidence>
<feature type="chain" id="PRO_5039350573" evidence="2">
    <location>
        <begin position="34"/>
        <end position="228"/>
    </location>
</feature>